<dbReference type="Proteomes" id="UP001310386">
    <property type="component" value="Unassembled WGS sequence"/>
</dbReference>
<dbReference type="PANTHER" id="PTHR43360">
    <property type="entry name" value="CARBON DIOXIDE CONCENTRATING MECHANISM PROTEIN CCMM"/>
    <property type="match status" value="1"/>
</dbReference>
<gene>
    <name evidence="1" type="ORF">VF724_04270</name>
</gene>
<dbReference type="RefSeq" id="WP_371752985.1">
    <property type="nucleotide sequence ID" value="NZ_JAYJLD010000004.1"/>
</dbReference>
<protein>
    <submittedName>
        <fullName evidence="1">DapH/DapD/GlmU-related protein</fullName>
    </submittedName>
</protein>
<evidence type="ECO:0000313" key="2">
    <source>
        <dbReference type="Proteomes" id="UP001310386"/>
    </source>
</evidence>
<keyword evidence="2" id="KW-1185">Reference proteome</keyword>
<dbReference type="EMBL" id="JAYJLD010000004">
    <property type="protein sequence ID" value="MEB3100871.1"/>
    <property type="molecule type" value="Genomic_DNA"/>
</dbReference>
<evidence type="ECO:0000313" key="1">
    <source>
        <dbReference type="EMBL" id="MEB3100871.1"/>
    </source>
</evidence>
<dbReference type="InterPro" id="IPR052265">
    <property type="entry name" value="Gamma-CA"/>
</dbReference>
<reference evidence="1" key="1">
    <citation type="submission" date="2023-12" db="EMBL/GenBank/DDBJ databases">
        <title>Fervidustalea candida gen. nov., sp. nov., a novel member of the family Paenibacillaceae isolated from a geothermal area.</title>
        <authorList>
            <person name="Li W.-J."/>
            <person name="Jiao J.-Y."/>
            <person name="Chen Y."/>
        </authorList>
    </citation>
    <scope>NUCLEOTIDE SEQUENCE</scope>
    <source>
        <strain evidence="1">SYSU GA230002</strain>
    </source>
</reference>
<dbReference type="Gene3D" id="2.160.10.10">
    <property type="entry name" value="Hexapeptide repeat proteins"/>
    <property type="match status" value="1"/>
</dbReference>
<dbReference type="SUPFAM" id="SSF51161">
    <property type="entry name" value="Trimeric LpxA-like enzymes"/>
    <property type="match status" value="1"/>
</dbReference>
<proteinExistence type="predicted"/>
<organism evidence="1 2">
    <name type="scientific">Ferviditalea candida</name>
    <dbReference type="NCBI Taxonomy" id="3108399"/>
    <lineage>
        <taxon>Bacteria</taxon>
        <taxon>Bacillati</taxon>
        <taxon>Bacillota</taxon>
        <taxon>Bacilli</taxon>
        <taxon>Bacillales</taxon>
        <taxon>Paenibacillaceae</taxon>
        <taxon>Ferviditalea</taxon>
    </lineage>
</organism>
<dbReference type="InterPro" id="IPR011004">
    <property type="entry name" value="Trimer_LpxA-like_sf"/>
</dbReference>
<dbReference type="PANTHER" id="PTHR43360:SF1">
    <property type="entry name" value="CARBOXYSOME ASSEMBLY PROTEIN CCMM"/>
    <property type="match status" value="1"/>
</dbReference>
<sequence length="209" mass="23261">MIKTPGIYPLHQIIHPNPPVAEVPHSATPRIGRNSVIGVNSMVIGDVYVSDDVFIGFNNVIRADSSAPFFIGPRTNIQDFVLIHCHPAQYIKADGRKMGVYIEDSVSILHHAAPHGPLFVGRNTFIGQHASIYDARIGRNCVIMHGAVITNGVSIPDNRFVEPGQNVWRQAQADALPQVPEQYRKLNSQIVDHYYRLGKSYQRNTSLVF</sequence>
<accession>A0ABU5ZEF0</accession>
<comment type="caution">
    <text evidence="1">The sequence shown here is derived from an EMBL/GenBank/DDBJ whole genome shotgun (WGS) entry which is preliminary data.</text>
</comment>
<name>A0ABU5ZEF0_9BACL</name>